<dbReference type="AlphaFoldDB" id="A0A9N9H3N6"/>
<evidence type="ECO:0000313" key="1">
    <source>
        <dbReference type="EMBL" id="CAG8654356.1"/>
    </source>
</evidence>
<comment type="caution">
    <text evidence="1">The sequence shown here is derived from an EMBL/GenBank/DDBJ whole genome shotgun (WGS) entry which is preliminary data.</text>
</comment>
<reference evidence="1" key="1">
    <citation type="submission" date="2021-06" db="EMBL/GenBank/DDBJ databases">
        <authorList>
            <person name="Kallberg Y."/>
            <person name="Tangrot J."/>
            <person name="Rosling A."/>
        </authorList>
    </citation>
    <scope>NUCLEOTIDE SEQUENCE</scope>
    <source>
        <strain evidence="1">UK204</strain>
    </source>
</reference>
<dbReference type="EMBL" id="CAJVPQ010004573">
    <property type="protein sequence ID" value="CAG8654356.1"/>
    <property type="molecule type" value="Genomic_DNA"/>
</dbReference>
<feature type="non-terminal residue" evidence="1">
    <location>
        <position position="1"/>
    </location>
</feature>
<name>A0A9N9H3N6_9GLOM</name>
<organism evidence="1 2">
    <name type="scientific">Funneliformis caledonium</name>
    <dbReference type="NCBI Taxonomy" id="1117310"/>
    <lineage>
        <taxon>Eukaryota</taxon>
        <taxon>Fungi</taxon>
        <taxon>Fungi incertae sedis</taxon>
        <taxon>Mucoromycota</taxon>
        <taxon>Glomeromycotina</taxon>
        <taxon>Glomeromycetes</taxon>
        <taxon>Glomerales</taxon>
        <taxon>Glomeraceae</taxon>
        <taxon>Funneliformis</taxon>
    </lineage>
</organism>
<sequence length="47" mass="5082">MGAGEIFDPCEENISDEYVSSTTKPLITTTSINDAINDAWTTGDRTT</sequence>
<dbReference type="Proteomes" id="UP000789570">
    <property type="component" value="Unassembled WGS sequence"/>
</dbReference>
<keyword evidence="2" id="KW-1185">Reference proteome</keyword>
<gene>
    <name evidence="1" type="ORF">FCALED_LOCUS11234</name>
</gene>
<evidence type="ECO:0000313" key="2">
    <source>
        <dbReference type="Proteomes" id="UP000789570"/>
    </source>
</evidence>
<protein>
    <submittedName>
        <fullName evidence="1">5186_t:CDS:1</fullName>
    </submittedName>
</protein>
<proteinExistence type="predicted"/>
<accession>A0A9N9H3N6</accession>